<name>A0A0C6FMU3_9HYPH</name>
<dbReference type="Gene3D" id="1.10.150.320">
    <property type="entry name" value="Photosystem II 12 kDa extrinsic protein"/>
    <property type="match status" value="1"/>
</dbReference>
<gene>
    <name evidence="3" type="ORF">Maq22A_1p37435</name>
</gene>
<keyword evidence="3" id="KW-0614">Plasmid</keyword>
<geneLocation type="plasmid" evidence="4">
    <name>pMaq22A_1p DNA</name>
</geneLocation>
<feature type="compositionally biased region" description="Low complexity" evidence="1">
    <location>
        <begin position="21"/>
        <end position="70"/>
    </location>
</feature>
<dbReference type="SUPFAM" id="SSF81585">
    <property type="entry name" value="PsbU/PolX domain-like"/>
    <property type="match status" value="1"/>
</dbReference>
<dbReference type="Proteomes" id="UP000061432">
    <property type="component" value="Plasmid pMaq22A_1p"/>
</dbReference>
<keyword evidence="3" id="KW-0238">DNA-binding</keyword>
<protein>
    <submittedName>
        <fullName evidence="3">DNA-binding protein</fullName>
    </submittedName>
</protein>
<reference evidence="4" key="2">
    <citation type="submission" date="2015-01" db="EMBL/GenBank/DDBJ databases">
        <title>Complete genome sequence of Methylobacterium aquaticum strain 22A.</title>
        <authorList>
            <person name="Tani A."/>
            <person name="Ogura Y."/>
            <person name="Hayashi T."/>
        </authorList>
    </citation>
    <scope>NUCLEOTIDE SEQUENCE [LARGE SCALE GENOMIC DNA]</scope>
    <source>
        <strain evidence="4">MA-22A</strain>
        <plasmid evidence="4">Plasmid pMaq22A_1p DNA</plasmid>
    </source>
</reference>
<evidence type="ECO:0000313" key="4">
    <source>
        <dbReference type="Proteomes" id="UP000061432"/>
    </source>
</evidence>
<feature type="region of interest" description="Disordered" evidence="1">
    <location>
        <begin position="21"/>
        <end position="75"/>
    </location>
</feature>
<dbReference type="GO" id="GO:0003677">
    <property type="term" value="F:DNA binding"/>
    <property type="evidence" value="ECO:0007669"/>
    <property type="project" value="UniProtKB-KW"/>
</dbReference>
<dbReference type="PATRIC" id="fig|270351.10.peg.6759"/>
<dbReference type="RefSeq" id="WP_060850683.1">
    <property type="nucleotide sequence ID" value="NZ_AP014705.1"/>
</dbReference>
<evidence type="ECO:0000256" key="1">
    <source>
        <dbReference type="SAM" id="MobiDB-lite"/>
    </source>
</evidence>
<dbReference type="Pfam" id="PF12836">
    <property type="entry name" value="HHH_3"/>
    <property type="match status" value="1"/>
</dbReference>
<dbReference type="OrthoDB" id="9787778at2"/>
<reference evidence="3 4" key="1">
    <citation type="journal article" date="2015" name="Genome Announc.">
        <title>Complete Genome Sequence of Methylobacterium aquaticum Strain 22A, Isolated from Racomitrium japonicum Moss.</title>
        <authorList>
            <person name="Tani A."/>
            <person name="Ogura Y."/>
            <person name="Hayashi T."/>
            <person name="Kimbara K."/>
        </authorList>
    </citation>
    <scope>NUCLEOTIDE SEQUENCE [LARGE SCALE GENOMIC DNA]</scope>
    <source>
        <strain evidence="3 4">MA-22A</strain>
        <plasmid evidence="4">Plasmid pMaq22A_1p DNA</plasmid>
    </source>
</reference>
<dbReference type="EMBL" id="AP014705">
    <property type="protein sequence ID" value="BAQ49668.1"/>
    <property type="molecule type" value="Genomic_DNA"/>
</dbReference>
<evidence type="ECO:0000313" key="3">
    <source>
        <dbReference type="EMBL" id="BAQ49668.1"/>
    </source>
</evidence>
<accession>A0A0C6FMU3</accession>
<evidence type="ECO:0000256" key="2">
    <source>
        <dbReference type="SAM" id="SignalP"/>
    </source>
</evidence>
<organism evidence="3 4">
    <name type="scientific">Methylobacterium aquaticum</name>
    <dbReference type="NCBI Taxonomy" id="270351"/>
    <lineage>
        <taxon>Bacteria</taxon>
        <taxon>Pseudomonadati</taxon>
        <taxon>Pseudomonadota</taxon>
        <taxon>Alphaproteobacteria</taxon>
        <taxon>Hyphomicrobiales</taxon>
        <taxon>Methylobacteriaceae</taxon>
        <taxon>Methylobacterium</taxon>
    </lineage>
</organism>
<proteinExistence type="predicted"/>
<keyword evidence="2" id="KW-0732">Signal</keyword>
<dbReference type="KEGG" id="maqu:Maq22A_1p37435"/>
<dbReference type="AlphaFoldDB" id="A0A0C6FMU3"/>
<feature type="chain" id="PRO_5002199904" evidence="2">
    <location>
        <begin position="25"/>
        <end position="132"/>
    </location>
</feature>
<feature type="signal peptide" evidence="2">
    <location>
        <begin position="1"/>
        <end position="24"/>
    </location>
</feature>
<sequence>MTRFPRLTRALALTALLAAGPALAQTPAPSTPTTRPAPTTTAPAAPVAPKAPEAPKAAPAAQPAQAGKPALIDLNSASKQELETLKGIGAARSEAIVKGRPYRGKDELLSKKIVPSNVYEDIKDKVIARQKS</sequence>